<evidence type="ECO:0000313" key="2">
    <source>
        <dbReference type="Proteomes" id="UP001489004"/>
    </source>
</evidence>
<dbReference type="Proteomes" id="UP001489004">
    <property type="component" value="Unassembled WGS sequence"/>
</dbReference>
<accession>A0AAW1Q1K2</accession>
<sequence>MSAHSAPKAQQQYDKWLQIRALLALAGSVRVARVQLAYAEEHWQRHGLQSPFRCWAVCIPQLQAQRARRQRLLHFVSCYHHVRLQRKAWAYWATWAAHWAAHKQAVLDELPRYLQQRAQRRLQATFQGWRGHIRLQRQRAAQHYRLHRLAKAFHAWM</sequence>
<gene>
    <name evidence="1" type="ORF">WJX72_006297</name>
</gene>
<comment type="caution">
    <text evidence="1">The sequence shown here is derived from an EMBL/GenBank/DDBJ whole genome shotgun (WGS) entry which is preliminary data.</text>
</comment>
<protein>
    <submittedName>
        <fullName evidence="1">Uncharacterized protein</fullName>
    </submittedName>
</protein>
<name>A0AAW1Q1K2_9CHLO</name>
<reference evidence="1 2" key="1">
    <citation type="journal article" date="2024" name="Nat. Commun.">
        <title>Phylogenomics reveals the evolutionary origins of lichenization in chlorophyte algae.</title>
        <authorList>
            <person name="Puginier C."/>
            <person name="Libourel C."/>
            <person name="Otte J."/>
            <person name="Skaloud P."/>
            <person name="Haon M."/>
            <person name="Grisel S."/>
            <person name="Petersen M."/>
            <person name="Berrin J.G."/>
            <person name="Delaux P.M."/>
            <person name="Dal Grande F."/>
            <person name="Keller J."/>
        </authorList>
    </citation>
    <scope>NUCLEOTIDE SEQUENCE [LARGE SCALE GENOMIC DNA]</scope>
    <source>
        <strain evidence="1 2">SAG 2043</strain>
    </source>
</reference>
<keyword evidence="2" id="KW-1185">Reference proteome</keyword>
<evidence type="ECO:0000313" key="1">
    <source>
        <dbReference type="EMBL" id="KAK9815586.1"/>
    </source>
</evidence>
<dbReference type="EMBL" id="JALJOR010000006">
    <property type="protein sequence ID" value="KAK9815586.1"/>
    <property type="molecule type" value="Genomic_DNA"/>
</dbReference>
<dbReference type="AlphaFoldDB" id="A0AAW1Q1K2"/>
<proteinExistence type="predicted"/>
<organism evidence="1 2">
    <name type="scientific">[Myrmecia] bisecta</name>
    <dbReference type="NCBI Taxonomy" id="41462"/>
    <lineage>
        <taxon>Eukaryota</taxon>
        <taxon>Viridiplantae</taxon>
        <taxon>Chlorophyta</taxon>
        <taxon>core chlorophytes</taxon>
        <taxon>Trebouxiophyceae</taxon>
        <taxon>Trebouxiales</taxon>
        <taxon>Trebouxiaceae</taxon>
        <taxon>Myrmecia</taxon>
    </lineage>
</organism>